<dbReference type="AlphaFoldDB" id="B3T1L1"/>
<organism evidence="2">
    <name type="scientific">uncultured marine microorganism HF4000_010I05</name>
    <dbReference type="NCBI Taxonomy" id="455517"/>
    <lineage>
        <taxon>unclassified sequences</taxon>
        <taxon>environmental samples</taxon>
    </lineage>
</organism>
<reference evidence="2" key="1">
    <citation type="journal article" date="2008" name="ISME J.">
        <title>Genomic patterns of recombination, clonal divergence and environment in marine microbial populations.</title>
        <authorList>
            <person name="Konstantinidis K.T."/>
            <person name="Delong E.F."/>
        </authorList>
    </citation>
    <scope>NUCLEOTIDE SEQUENCE</scope>
</reference>
<feature type="compositionally biased region" description="Basic and acidic residues" evidence="1">
    <location>
        <begin position="73"/>
        <end position="97"/>
    </location>
</feature>
<evidence type="ECO:0000313" key="2">
    <source>
        <dbReference type="EMBL" id="ABZ06471.1"/>
    </source>
</evidence>
<name>B3T1L1_9ZZZZ</name>
<dbReference type="EMBL" id="EU016576">
    <property type="protein sequence ID" value="ABZ06471.1"/>
    <property type="molecule type" value="Genomic_DNA"/>
</dbReference>
<accession>B3T1L1</accession>
<gene>
    <name evidence="2" type="ORF">ALOHA_HF4000010I05ctg1g34</name>
</gene>
<feature type="compositionally biased region" description="Basic and acidic residues" evidence="1">
    <location>
        <begin position="23"/>
        <end position="52"/>
    </location>
</feature>
<sequence>MKRRNWRRGRDAGCGDRPNTGAEDQRSDDCTPRPEASHTCRNEAAPCRRHEAPGTGSISGRCGTPASPLDGHSGNKEARAMPRPRGFEARNSDDPPRGRIGNLLIKSCMSRIVTGFSSGPHLKFRAYDAPIRPTPHLAGVGKLRRRQRLRQLGRHAGSPPRHTDAHRISWHEYY</sequence>
<evidence type="ECO:0000256" key="1">
    <source>
        <dbReference type="SAM" id="MobiDB-lite"/>
    </source>
</evidence>
<protein>
    <submittedName>
        <fullName evidence="2">Uncharacterized protein</fullName>
    </submittedName>
</protein>
<feature type="region of interest" description="Disordered" evidence="1">
    <location>
        <begin position="1"/>
        <end position="98"/>
    </location>
</feature>
<proteinExistence type="predicted"/>